<gene>
    <name evidence="2" type="ORF">SAMN04487850_2035</name>
</gene>
<protein>
    <recommendedName>
        <fullName evidence="4">NVEALA protein</fullName>
    </recommendedName>
</protein>
<evidence type="ECO:0000256" key="1">
    <source>
        <dbReference type="SAM" id="SignalP"/>
    </source>
</evidence>
<keyword evidence="1" id="KW-0732">Signal</keyword>
<proteinExistence type="predicted"/>
<organism evidence="2 3">
    <name type="scientific">Prevotella aff. ruminicola Tc2-24</name>
    <dbReference type="NCBI Taxonomy" id="81582"/>
    <lineage>
        <taxon>Bacteria</taxon>
        <taxon>Pseudomonadati</taxon>
        <taxon>Bacteroidota</taxon>
        <taxon>Bacteroidia</taxon>
        <taxon>Bacteroidales</taxon>
        <taxon>Prevotellaceae</taxon>
        <taxon>Prevotella</taxon>
    </lineage>
</organism>
<keyword evidence="3" id="KW-1185">Reference proteome</keyword>
<name>A0A1I0PXI6_9BACT</name>
<reference evidence="2 3" key="1">
    <citation type="submission" date="2016-10" db="EMBL/GenBank/DDBJ databases">
        <authorList>
            <person name="de Groot N.N."/>
        </authorList>
    </citation>
    <scope>NUCLEOTIDE SEQUENCE [LARGE SCALE GENOMIC DNA]</scope>
    <source>
        <strain evidence="2 3">TC2-24</strain>
    </source>
</reference>
<evidence type="ECO:0008006" key="4">
    <source>
        <dbReference type="Google" id="ProtNLM"/>
    </source>
</evidence>
<dbReference type="AlphaFoldDB" id="A0A1I0PXI6"/>
<feature type="chain" id="PRO_5011526190" description="NVEALA protein" evidence="1">
    <location>
        <begin position="30"/>
        <end position="112"/>
    </location>
</feature>
<evidence type="ECO:0000313" key="2">
    <source>
        <dbReference type="EMBL" id="SEW19289.1"/>
    </source>
</evidence>
<sequence>MKKKVIMLSCIAAVAIATFVGTKTFQSNAYENGLLAQNVEALCQGDFGYLGGDIGGRIGYSSMHITCYKRVYYGSSGYQLVPSGCSATCWQNPNSSSGCHSHSCSSCCSGGY</sequence>
<feature type="signal peptide" evidence="1">
    <location>
        <begin position="1"/>
        <end position="29"/>
    </location>
</feature>
<evidence type="ECO:0000313" key="3">
    <source>
        <dbReference type="Proteomes" id="UP000199373"/>
    </source>
</evidence>
<accession>A0A1I0PXI6</accession>
<dbReference type="EMBL" id="FOIQ01000005">
    <property type="protein sequence ID" value="SEW19289.1"/>
    <property type="molecule type" value="Genomic_DNA"/>
</dbReference>
<dbReference type="Proteomes" id="UP000199373">
    <property type="component" value="Unassembled WGS sequence"/>
</dbReference>